<evidence type="ECO:0000256" key="1">
    <source>
        <dbReference type="ARBA" id="ARBA00006484"/>
    </source>
</evidence>
<keyword evidence="2" id="KW-0560">Oxidoreductase</keyword>
<organism evidence="3 4">
    <name type="scientific">Aquibacillus halophilus</name>
    <dbReference type="NCBI Taxonomy" id="930132"/>
    <lineage>
        <taxon>Bacteria</taxon>
        <taxon>Bacillati</taxon>
        <taxon>Bacillota</taxon>
        <taxon>Bacilli</taxon>
        <taxon>Bacillales</taxon>
        <taxon>Bacillaceae</taxon>
        <taxon>Aquibacillus</taxon>
    </lineage>
</organism>
<dbReference type="EMBL" id="WJNG01000005">
    <property type="protein sequence ID" value="MRH42650.1"/>
    <property type="molecule type" value="Genomic_DNA"/>
</dbReference>
<dbReference type="PANTHER" id="PTHR42879:SF2">
    <property type="entry name" value="3-OXOACYL-[ACYL-CARRIER-PROTEIN] REDUCTASE FABG"/>
    <property type="match status" value="1"/>
</dbReference>
<dbReference type="RefSeq" id="WP_153736278.1">
    <property type="nucleotide sequence ID" value="NZ_WJNG01000005.1"/>
</dbReference>
<evidence type="ECO:0000313" key="4">
    <source>
        <dbReference type="Proteomes" id="UP000799092"/>
    </source>
</evidence>
<sequence>MGKNCLITGASGEIGSAIAERLASEGYTLILHYNINRENIERLILRLPKESVLDVVQGDLTSSSGIKLFLSNIHYSVDHVVFAGGKSEYGLFQDVTEDTMDEMLTLHVKATWLITKQLIPDMIKKNKGSIVVISSIWGDVGASCEVVYSSVKGAQNSFVKALAKELALSGISVNGVSPGFIDTKMNKLFTEADKKQIIDQIPMNRAGRPEEVAHTVSFLLDEKSSYIHGEIITISGAW</sequence>
<evidence type="ECO:0000313" key="3">
    <source>
        <dbReference type="EMBL" id="MRH42650.1"/>
    </source>
</evidence>
<accession>A0A6A8DBH0</accession>
<dbReference type="SUPFAM" id="SSF51735">
    <property type="entry name" value="NAD(P)-binding Rossmann-fold domains"/>
    <property type="match status" value="1"/>
</dbReference>
<keyword evidence="4" id="KW-1185">Reference proteome</keyword>
<evidence type="ECO:0000256" key="2">
    <source>
        <dbReference type="ARBA" id="ARBA00023002"/>
    </source>
</evidence>
<dbReference type="NCBIfam" id="NF047420">
    <property type="entry name" value="EF_P_mod_YmfI"/>
    <property type="match status" value="1"/>
</dbReference>
<dbReference type="PRINTS" id="PR00081">
    <property type="entry name" value="GDHRDH"/>
</dbReference>
<dbReference type="FunFam" id="3.40.50.720:FF:000173">
    <property type="entry name" value="3-oxoacyl-[acyl-carrier protein] reductase"/>
    <property type="match status" value="1"/>
</dbReference>
<dbReference type="InterPro" id="IPR050259">
    <property type="entry name" value="SDR"/>
</dbReference>
<dbReference type="InterPro" id="IPR036291">
    <property type="entry name" value="NAD(P)-bd_dom_sf"/>
</dbReference>
<protein>
    <submittedName>
        <fullName evidence="3">SDR family oxidoreductase</fullName>
    </submittedName>
</protein>
<dbReference type="AlphaFoldDB" id="A0A6A8DBH0"/>
<reference evidence="3" key="1">
    <citation type="submission" date="2019-11" db="EMBL/GenBank/DDBJ databases">
        <authorList>
            <person name="Li J."/>
        </authorList>
    </citation>
    <scope>NUCLEOTIDE SEQUENCE</scope>
    <source>
        <strain evidence="3">B6B</strain>
    </source>
</reference>
<comment type="caution">
    <text evidence="3">The sequence shown here is derived from an EMBL/GenBank/DDBJ whole genome shotgun (WGS) entry which is preliminary data.</text>
</comment>
<dbReference type="Pfam" id="PF13561">
    <property type="entry name" value="adh_short_C2"/>
    <property type="match status" value="1"/>
</dbReference>
<dbReference type="Gene3D" id="3.40.50.720">
    <property type="entry name" value="NAD(P)-binding Rossmann-like Domain"/>
    <property type="match status" value="1"/>
</dbReference>
<comment type="similarity">
    <text evidence="1">Belongs to the short-chain dehydrogenases/reductases (SDR) family.</text>
</comment>
<gene>
    <name evidence="3" type="ORF">GH741_08120</name>
</gene>
<dbReference type="CDD" id="cd05233">
    <property type="entry name" value="SDR_c"/>
    <property type="match status" value="1"/>
</dbReference>
<dbReference type="GO" id="GO:0016491">
    <property type="term" value="F:oxidoreductase activity"/>
    <property type="evidence" value="ECO:0007669"/>
    <property type="project" value="UniProtKB-KW"/>
</dbReference>
<dbReference type="Proteomes" id="UP000799092">
    <property type="component" value="Unassembled WGS sequence"/>
</dbReference>
<name>A0A6A8DBH0_9BACI</name>
<dbReference type="InterPro" id="IPR002347">
    <property type="entry name" value="SDR_fam"/>
</dbReference>
<proteinExistence type="inferred from homology"/>
<dbReference type="OrthoDB" id="9803333at2"/>
<dbReference type="PANTHER" id="PTHR42879">
    <property type="entry name" value="3-OXOACYL-(ACYL-CARRIER-PROTEIN) REDUCTASE"/>
    <property type="match status" value="1"/>
</dbReference>